<dbReference type="InterPro" id="IPR029044">
    <property type="entry name" value="Nucleotide-diphossugar_trans"/>
</dbReference>
<dbReference type="Pfam" id="PF00535">
    <property type="entry name" value="Glycos_transf_2"/>
    <property type="match status" value="1"/>
</dbReference>
<gene>
    <name evidence="2" type="ORF">Mag101_02570</name>
</gene>
<dbReference type="OrthoDB" id="6116224at2"/>
<dbReference type="Proteomes" id="UP000188219">
    <property type="component" value="Chromosome"/>
</dbReference>
<dbReference type="EMBL" id="CP019650">
    <property type="protein sequence ID" value="AQQ66655.1"/>
    <property type="molecule type" value="Genomic_DNA"/>
</dbReference>
<sequence length="305" mass="34315">MINPILEIAICTYRRLQPLESVLASLSQMVAPESMDIQVSVIDNDPEGGARAIVDNVSAGFPFRLQYCLEPRRGIACARNRAIDEAHRQGASYLVFIDDDEKVDRMWLFHLVRCALVFNGNCVISGRVRALVPEGTSPVMAEFFERKCYRTGERRQYCATNNVLIPIAVTRDLNLRFDESRPFAGGEDTLFFTEVVKKGVEVVFCAEAVVYEVIPRERISVAWQSRRKFSVGTTQALQKMSCGRRRPRILLSGFLQLVASVVKMPLFRLSGRADDAYRSWLKACRSAGIVVGVFGVRSDFYRPAS</sequence>
<name>A0A1Q2M1S5_9GAMM</name>
<accession>A0A1Q2M1S5</accession>
<protein>
    <recommendedName>
        <fullName evidence="1">Glycosyltransferase 2-like domain-containing protein</fullName>
    </recommendedName>
</protein>
<dbReference type="InterPro" id="IPR001173">
    <property type="entry name" value="Glyco_trans_2-like"/>
</dbReference>
<dbReference type="STRING" id="260552.Mag101_02570"/>
<feature type="domain" description="Glycosyltransferase 2-like" evidence="1">
    <location>
        <begin position="8"/>
        <end position="153"/>
    </location>
</feature>
<dbReference type="SUPFAM" id="SSF53448">
    <property type="entry name" value="Nucleotide-diphospho-sugar transferases"/>
    <property type="match status" value="1"/>
</dbReference>
<dbReference type="AlphaFoldDB" id="A0A1Q2M1S5"/>
<dbReference type="PANTHER" id="PTHR43685:SF2">
    <property type="entry name" value="GLYCOSYLTRANSFERASE 2-LIKE DOMAIN-CONTAINING PROTEIN"/>
    <property type="match status" value="1"/>
</dbReference>
<evidence type="ECO:0000313" key="2">
    <source>
        <dbReference type="EMBL" id="AQQ66655.1"/>
    </source>
</evidence>
<organism evidence="2 3">
    <name type="scientific">Microbulbifer agarilyticus</name>
    <dbReference type="NCBI Taxonomy" id="260552"/>
    <lineage>
        <taxon>Bacteria</taxon>
        <taxon>Pseudomonadati</taxon>
        <taxon>Pseudomonadota</taxon>
        <taxon>Gammaproteobacteria</taxon>
        <taxon>Cellvibrionales</taxon>
        <taxon>Microbulbiferaceae</taxon>
        <taxon>Microbulbifer</taxon>
    </lineage>
</organism>
<reference evidence="2" key="1">
    <citation type="submission" date="2017-02" db="EMBL/GenBank/DDBJ databases">
        <title>Genome of Microbulbifer agarilyticus GP101.</title>
        <authorList>
            <person name="Jung J."/>
            <person name="Bae S.S."/>
            <person name="Baek K."/>
        </authorList>
    </citation>
    <scope>NUCLEOTIDE SEQUENCE [LARGE SCALE GENOMIC DNA]</scope>
    <source>
        <strain evidence="2">GP101</strain>
    </source>
</reference>
<dbReference type="CDD" id="cd00761">
    <property type="entry name" value="Glyco_tranf_GTA_type"/>
    <property type="match status" value="1"/>
</dbReference>
<keyword evidence="3" id="KW-1185">Reference proteome</keyword>
<dbReference type="Gene3D" id="3.90.550.10">
    <property type="entry name" value="Spore Coat Polysaccharide Biosynthesis Protein SpsA, Chain A"/>
    <property type="match status" value="1"/>
</dbReference>
<evidence type="ECO:0000313" key="3">
    <source>
        <dbReference type="Proteomes" id="UP000188219"/>
    </source>
</evidence>
<proteinExistence type="predicted"/>
<evidence type="ECO:0000259" key="1">
    <source>
        <dbReference type="Pfam" id="PF00535"/>
    </source>
</evidence>
<dbReference type="PANTHER" id="PTHR43685">
    <property type="entry name" value="GLYCOSYLTRANSFERASE"/>
    <property type="match status" value="1"/>
</dbReference>
<dbReference type="InterPro" id="IPR050834">
    <property type="entry name" value="Glycosyltransf_2"/>
</dbReference>
<dbReference type="KEGG" id="maga:Mag101_02570"/>